<evidence type="ECO:0000313" key="4">
    <source>
        <dbReference type="EMBL" id="KAF3851409.1"/>
    </source>
</evidence>
<dbReference type="Gene3D" id="3.40.50.720">
    <property type="entry name" value="NAD(P)-binding Rossmann-like Domain"/>
    <property type="match status" value="1"/>
</dbReference>
<dbReference type="Proteomes" id="UP000518266">
    <property type="component" value="Unassembled WGS sequence"/>
</dbReference>
<dbReference type="PANTHER" id="PTHR43157:SF64">
    <property type="entry name" value="RETINOL DEHYDROGENASE 14"/>
    <property type="match status" value="1"/>
</dbReference>
<gene>
    <name evidence="4" type="ORF">F7725_013181</name>
</gene>
<keyword evidence="3" id="KW-0732">Signal</keyword>
<dbReference type="GO" id="GO:0016491">
    <property type="term" value="F:oxidoreductase activity"/>
    <property type="evidence" value="ECO:0007669"/>
    <property type="project" value="UniProtKB-KW"/>
</dbReference>
<dbReference type="AlphaFoldDB" id="A0A7J5YRU4"/>
<protein>
    <recommendedName>
        <fullName evidence="6">Short-chain dehydrogenase</fullName>
    </recommendedName>
</protein>
<evidence type="ECO:0000256" key="2">
    <source>
        <dbReference type="ARBA" id="ARBA00023002"/>
    </source>
</evidence>
<feature type="chain" id="PRO_5029714825" description="Short-chain dehydrogenase" evidence="3">
    <location>
        <begin position="19"/>
        <end position="70"/>
    </location>
</feature>
<evidence type="ECO:0000256" key="3">
    <source>
        <dbReference type="SAM" id="SignalP"/>
    </source>
</evidence>
<evidence type="ECO:0000256" key="1">
    <source>
        <dbReference type="ARBA" id="ARBA00006484"/>
    </source>
</evidence>
<evidence type="ECO:0000313" key="5">
    <source>
        <dbReference type="Proteomes" id="UP000518266"/>
    </source>
</evidence>
<comment type="caution">
    <text evidence="4">The sequence shown here is derived from an EMBL/GenBank/DDBJ whole genome shotgun (WGS) entry which is preliminary data.</text>
</comment>
<keyword evidence="2" id="KW-0560">Oxidoreductase</keyword>
<proteinExistence type="inferred from homology"/>
<dbReference type="PANTHER" id="PTHR43157">
    <property type="entry name" value="PHOSPHATIDYLINOSITOL-GLYCAN BIOSYNTHESIS CLASS F PROTEIN-RELATED"/>
    <property type="match status" value="1"/>
</dbReference>
<name>A0A7J5YRU4_DISMA</name>
<comment type="similarity">
    <text evidence="1">Belongs to the short-chain dehydrogenases/reductases (SDR) family.</text>
</comment>
<feature type="signal peptide" evidence="3">
    <location>
        <begin position="1"/>
        <end position="18"/>
    </location>
</feature>
<keyword evidence="5" id="KW-1185">Reference proteome</keyword>
<dbReference type="EMBL" id="JAAKFY010000010">
    <property type="protein sequence ID" value="KAF3851409.1"/>
    <property type="molecule type" value="Genomic_DNA"/>
</dbReference>
<reference evidence="4 5" key="1">
    <citation type="submission" date="2020-03" db="EMBL/GenBank/DDBJ databases">
        <title>Dissostichus mawsoni Genome sequencing and assembly.</title>
        <authorList>
            <person name="Park H."/>
        </authorList>
    </citation>
    <scope>NUCLEOTIDE SEQUENCE [LARGE SCALE GENOMIC DNA]</scope>
    <source>
        <strain evidence="4">DM0001</strain>
        <tissue evidence="4">Muscle</tissue>
    </source>
</reference>
<organism evidence="4 5">
    <name type="scientific">Dissostichus mawsoni</name>
    <name type="common">Antarctic cod</name>
    <dbReference type="NCBI Taxonomy" id="36200"/>
    <lineage>
        <taxon>Eukaryota</taxon>
        <taxon>Metazoa</taxon>
        <taxon>Chordata</taxon>
        <taxon>Craniata</taxon>
        <taxon>Vertebrata</taxon>
        <taxon>Euteleostomi</taxon>
        <taxon>Actinopterygii</taxon>
        <taxon>Neopterygii</taxon>
        <taxon>Teleostei</taxon>
        <taxon>Neoteleostei</taxon>
        <taxon>Acanthomorphata</taxon>
        <taxon>Eupercaria</taxon>
        <taxon>Perciformes</taxon>
        <taxon>Notothenioidei</taxon>
        <taxon>Nototheniidae</taxon>
        <taxon>Dissostichus</taxon>
    </lineage>
</organism>
<evidence type="ECO:0008006" key="6">
    <source>
        <dbReference type="Google" id="ProtNLM"/>
    </source>
</evidence>
<accession>A0A7J5YRU4</accession>
<dbReference type="OrthoDB" id="191139at2759"/>
<sequence length="70" mass="7892">MLVQVIMWMFFVPCEIGAQTVIYCAVSDEAAKHSRGYFVDCRPATLRPFARDAAVAKKLWEASERLVNLA</sequence>